<name>A0A821ZS77_9BILA</name>
<proteinExistence type="predicted"/>
<sequence>QTDGRGNILDYDVVDRPNRSSATEKSSPVRRSRRSKQSAKVSQTEANYDDDKEEEEQEGEAEEQENNHEDEDNYEVHNSRNDTSYLDSTDRKSYRDTERSRDSSRRRVRYVRPKSTVKIFQRKVDWSANPKIDARNDDAMEKILNTPKKKIYEEKLSWSGKPKIDTHNEEVVENILRAPKPE</sequence>
<dbReference type="Proteomes" id="UP000663848">
    <property type="component" value="Unassembled WGS sequence"/>
</dbReference>
<accession>A0A821ZS77</accession>
<organism evidence="2 3">
    <name type="scientific">Rotaria socialis</name>
    <dbReference type="NCBI Taxonomy" id="392032"/>
    <lineage>
        <taxon>Eukaryota</taxon>
        <taxon>Metazoa</taxon>
        <taxon>Spiralia</taxon>
        <taxon>Gnathifera</taxon>
        <taxon>Rotifera</taxon>
        <taxon>Eurotatoria</taxon>
        <taxon>Bdelloidea</taxon>
        <taxon>Philodinida</taxon>
        <taxon>Philodinidae</taxon>
        <taxon>Rotaria</taxon>
    </lineage>
</organism>
<evidence type="ECO:0000313" key="3">
    <source>
        <dbReference type="Proteomes" id="UP000663848"/>
    </source>
</evidence>
<protein>
    <submittedName>
        <fullName evidence="2">Uncharacterized protein</fullName>
    </submittedName>
</protein>
<reference evidence="2" key="1">
    <citation type="submission" date="2021-02" db="EMBL/GenBank/DDBJ databases">
        <authorList>
            <person name="Nowell W R."/>
        </authorList>
    </citation>
    <scope>NUCLEOTIDE SEQUENCE</scope>
</reference>
<evidence type="ECO:0000256" key="1">
    <source>
        <dbReference type="SAM" id="MobiDB-lite"/>
    </source>
</evidence>
<dbReference type="EMBL" id="CAJOBR010029383">
    <property type="protein sequence ID" value="CAF4985890.1"/>
    <property type="molecule type" value="Genomic_DNA"/>
</dbReference>
<feature type="compositionally biased region" description="Basic and acidic residues" evidence="1">
    <location>
        <begin position="88"/>
        <end position="105"/>
    </location>
</feature>
<evidence type="ECO:0000313" key="2">
    <source>
        <dbReference type="EMBL" id="CAF4985890.1"/>
    </source>
</evidence>
<feature type="compositionally biased region" description="Basic residues" evidence="1">
    <location>
        <begin position="28"/>
        <end position="37"/>
    </location>
</feature>
<feature type="compositionally biased region" description="Acidic residues" evidence="1">
    <location>
        <begin position="47"/>
        <end position="73"/>
    </location>
</feature>
<feature type="non-terminal residue" evidence="2">
    <location>
        <position position="1"/>
    </location>
</feature>
<dbReference type="AlphaFoldDB" id="A0A821ZS77"/>
<gene>
    <name evidence="2" type="ORF">QYT958_LOCUS36624</name>
</gene>
<feature type="non-terminal residue" evidence="2">
    <location>
        <position position="182"/>
    </location>
</feature>
<comment type="caution">
    <text evidence="2">The sequence shown here is derived from an EMBL/GenBank/DDBJ whole genome shotgun (WGS) entry which is preliminary data.</text>
</comment>
<feature type="region of interest" description="Disordered" evidence="1">
    <location>
        <begin position="1"/>
        <end position="109"/>
    </location>
</feature>